<protein>
    <submittedName>
        <fullName evidence="1">Uncharacterized protein</fullName>
    </submittedName>
</protein>
<gene>
    <name evidence="1" type="ORF">A3D44_03685</name>
</gene>
<comment type="caution">
    <text evidence="1">The sequence shown here is derived from an EMBL/GenBank/DDBJ whole genome shotgun (WGS) entry which is preliminary data.</text>
</comment>
<sequence>MKTIYENRLLSVRIEEDNPGIVFVHTAGKEQLYVMVCAVPNGLMVQIPQESKMEQLSKTQLIIEEK</sequence>
<accession>A0A1G2I4Z3</accession>
<evidence type="ECO:0000313" key="2">
    <source>
        <dbReference type="Proteomes" id="UP000178820"/>
    </source>
</evidence>
<name>A0A1G2I4Z3_9BACT</name>
<dbReference type="Proteomes" id="UP000178820">
    <property type="component" value="Unassembled WGS sequence"/>
</dbReference>
<dbReference type="AlphaFoldDB" id="A0A1G2I4Z3"/>
<organism evidence="1 2">
    <name type="scientific">Candidatus Staskawiczbacteria bacterium RIFCSPHIGHO2_02_FULL_42_22</name>
    <dbReference type="NCBI Taxonomy" id="1802207"/>
    <lineage>
        <taxon>Bacteria</taxon>
        <taxon>Candidatus Staskawicziibacteriota</taxon>
    </lineage>
</organism>
<proteinExistence type="predicted"/>
<reference evidence="1 2" key="1">
    <citation type="journal article" date="2016" name="Nat. Commun.">
        <title>Thousands of microbial genomes shed light on interconnected biogeochemical processes in an aquifer system.</title>
        <authorList>
            <person name="Anantharaman K."/>
            <person name="Brown C.T."/>
            <person name="Hug L.A."/>
            <person name="Sharon I."/>
            <person name="Castelle C.J."/>
            <person name="Probst A.J."/>
            <person name="Thomas B.C."/>
            <person name="Singh A."/>
            <person name="Wilkins M.J."/>
            <person name="Karaoz U."/>
            <person name="Brodie E.L."/>
            <person name="Williams K.H."/>
            <person name="Hubbard S.S."/>
            <person name="Banfield J.F."/>
        </authorList>
    </citation>
    <scope>NUCLEOTIDE SEQUENCE [LARGE SCALE GENOMIC DNA]</scope>
</reference>
<dbReference type="EMBL" id="MHOT01000010">
    <property type="protein sequence ID" value="OGZ69490.1"/>
    <property type="molecule type" value="Genomic_DNA"/>
</dbReference>
<evidence type="ECO:0000313" key="1">
    <source>
        <dbReference type="EMBL" id="OGZ69490.1"/>
    </source>
</evidence>